<dbReference type="KEGG" id="dej:AWY79_13295"/>
<dbReference type="EMBL" id="CP014206">
    <property type="protein sequence ID" value="AMK12012.1"/>
    <property type="molecule type" value="Genomic_DNA"/>
</dbReference>
<dbReference type="RefSeq" id="WP_066804834.1">
    <property type="nucleotide sequence ID" value="NZ_CP014206.1"/>
</dbReference>
<organism evidence="3 5">
    <name type="scientific">Pseudodesulfovibrio indicus</name>
    <dbReference type="NCBI Taxonomy" id="1716143"/>
    <lineage>
        <taxon>Bacteria</taxon>
        <taxon>Pseudomonadati</taxon>
        <taxon>Thermodesulfobacteriota</taxon>
        <taxon>Desulfovibrionia</taxon>
        <taxon>Desulfovibrionales</taxon>
        <taxon>Desulfovibrionaceae</taxon>
    </lineage>
</organism>
<dbReference type="InterPro" id="IPR027417">
    <property type="entry name" value="P-loop_NTPase"/>
</dbReference>
<name>A0A126QPX7_9BACT</name>
<dbReference type="Proteomes" id="UP000055611">
    <property type="component" value="Chromosome"/>
</dbReference>
<evidence type="ECO:0000313" key="3">
    <source>
        <dbReference type="EMBL" id="TDT88610.1"/>
    </source>
</evidence>
<dbReference type="AlphaFoldDB" id="A0A126QPX7"/>
<protein>
    <submittedName>
        <fullName evidence="3">PD-(D/E)XK nuclease superfamily protein</fullName>
    </submittedName>
</protein>
<gene>
    <name evidence="2" type="ORF">AWY79_13295</name>
    <name evidence="3" type="ORF">EDC59_10510</name>
</gene>
<dbReference type="Proteomes" id="UP000295506">
    <property type="component" value="Unassembled WGS sequence"/>
</dbReference>
<dbReference type="OrthoDB" id="9766257at2"/>
<accession>A0A126QPX7</accession>
<dbReference type="Pfam" id="PF12705">
    <property type="entry name" value="PDDEXK_1"/>
    <property type="match status" value="1"/>
</dbReference>
<proteinExistence type="predicted"/>
<evidence type="ECO:0000313" key="2">
    <source>
        <dbReference type="EMBL" id="AMK12012.1"/>
    </source>
</evidence>
<dbReference type="InterPro" id="IPR038726">
    <property type="entry name" value="PDDEXK_AddAB-type"/>
</dbReference>
<evidence type="ECO:0000259" key="1">
    <source>
        <dbReference type="Pfam" id="PF12705"/>
    </source>
</evidence>
<dbReference type="EMBL" id="SOBK01000005">
    <property type="protein sequence ID" value="TDT88610.1"/>
    <property type="molecule type" value="Genomic_DNA"/>
</dbReference>
<evidence type="ECO:0000313" key="4">
    <source>
        <dbReference type="Proteomes" id="UP000055611"/>
    </source>
</evidence>
<reference evidence="2 4" key="1">
    <citation type="journal article" date="2016" name="Front. Microbiol.">
        <title>Genome Sequence of the Piezophilic, Mesophilic Sulfate-Reducing Bacterium Desulfovibrio indicus J2T.</title>
        <authorList>
            <person name="Cao J."/>
            <person name="Maignien L."/>
            <person name="Shao Z."/>
            <person name="Alain K."/>
            <person name="Jebbar M."/>
        </authorList>
    </citation>
    <scope>NUCLEOTIDE SEQUENCE [LARGE SCALE GENOMIC DNA]</scope>
    <source>
        <strain evidence="2 4">J2</strain>
    </source>
</reference>
<keyword evidence="4" id="KW-1185">Reference proteome</keyword>
<evidence type="ECO:0000313" key="5">
    <source>
        <dbReference type="Proteomes" id="UP000295506"/>
    </source>
</evidence>
<dbReference type="Gene3D" id="3.90.320.10">
    <property type="match status" value="1"/>
</dbReference>
<feature type="domain" description="PD-(D/E)XK endonuclease-like" evidence="1">
    <location>
        <begin position="681"/>
        <end position="964"/>
    </location>
</feature>
<sequence length="972" mass="109169">MIPLTLIPWQNDFMAALADMVAATENPAEMVVLFPHNRPRRHLKGLLATHPDMPRPAFMPRMTSIADFMADLHRTLAEVVPVRANQLDLIEELHTIVRELRSDRGSLLSRLPDLEREPFLPWGALLAGLMDDLLRQDLEPQDLAYMEGEVPPYAAALLEQLRAIHGAYVSRLEARGWTTPGLTARFVLGRLDEVAGALEGKTVLAAGFYALSGAEDRLFRFLWERGTLVPVIHSDPALADNDTPHWATAEHSAWMRRWRVRAELPAGVTPEPRAPAIRFCEGYDRHSQLAGLGHDMRGCDSLDGTAVVLPDEGALLPVLHLLPKVDPKLEPNISMGYPLARTSLARLVETLLELQENRNAGGAYHRKDMIALIRHPYLRLLGPETKPLRAVFHQWEAIIRHGERFIDPLAHEPDWDDPALADVDPATALPLLREVLDCCLTRFETVGSLTDLGDRLSGLAELLHARGERLWHTYLLDAECLFRLTNSVIPQLKGAEISPEPLERPVRHAILRRLLQSERVSFEPDPLSGLQVLGVLETRLLHFRRLFVLDAVEDRLPGANPPDPLLPDPLRRLLALPDSRERDNVSGYNFYRLLMGADEAVIYYQSGIQPGEFDPKAVRSRFVEQLLWERERAQGRLLDAKDGVLRFVTFPTSSLPSGPPSIPVTDRIHDALMERLTKKGLSPSGLDLYMNCPKRFFYQYLSGLRLVETMDEEGDRSEFGSLVHDVLRDFLAPRIGVGQDLGALDPAPLLASFSERFRASDLHASLPLDARMGLMEAGRYRLERFVAAQKPATLLGLEQELKAVLTLDGLDIPLRGRIDRVERREEGVIILDYKTGGAVLPMAKFWSDLLLHERMAEFGPDVADPDLLTDLARAVRSVQLPAYLHLYAEDQKEAPVDAGLVMLKDDGRENLLLPAKWSEEDREEAVEVLSPLLVRTLVRHMMQASRFDPQPGDRCKWCDFTKPCGVTPPKDK</sequence>
<dbReference type="SUPFAM" id="SSF52540">
    <property type="entry name" value="P-loop containing nucleoside triphosphate hydrolases"/>
    <property type="match status" value="1"/>
</dbReference>
<reference evidence="3 5" key="2">
    <citation type="submission" date="2019-03" db="EMBL/GenBank/DDBJ databases">
        <title>Genomic Encyclopedia of Type Strains, Phase IV (KMG-IV): sequencing the most valuable type-strain genomes for metagenomic binning, comparative biology and taxonomic classification.</title>
        <authorList>
            <person name="Goeker M."/>
        </authorList>
    </citation>
    <scope>NUCLEOTIDE SEQUENCE [LARGE SCALE GENOMIC DNA]</scope>
    <source>
        <strain evidence="3 5">DSM 101483</strain>
    </source>
</reference>
<dbReference type="InterPro" id="IPR011604">
    <property type="entry name" value="PDDEXK-like_dom_sf"/>
</dbReference>